<name>A0A5K8A3E7_9BACT</name>
<dbReference type="EMBL" id="AP021879">
    <property type="protein sequence ID" value="BBO87042.1"/>
    <property type="molecule type" value="Genomic_DNA"/>
</dbReference>
<keyword evidence="1" id="KW-1133">Transmembrane helix</keyword>
<proteinExistence type="predicted"/>
<evidence type="ECO:0000256" key="1">
    <source>
        <dbReference type="SAM" id="Phobius"/>
    </source>
</evidence>
<feature type="transmembrane region" description="Helical" evidence="1">
    <location>
        <begin position="53"/>
        <end position="72"/>
    </location>
</feature>
<dbReference type="RefSeq" id="WP_155308540.1">
    <property type="nucleotide sequence ID" value="NZ_AP021879.1"/>
</dbReference>
<gene>
    <name evidence="2" type="ORF">DSCOOX_02220</name>
</gene>
<keyword evidence="3" id="KW-1185">Reference proteome</keyword>
<accession>A0A5K8A3E7</accession>
<evidence type="ECO:0000313" key="2">
    <source>
        <dbReference type="EMBL" id="BBO87042.1"/>
    </source>
</evidence>
<feature type="transmembrane region" description="Helical" evidence="1">
    <location>
        <begin position="93"/>
        <end position="116"/>
    </location>
</feature>
<reference evidence="2 3" key="1">
    <citation type="submission" date="2019-11" db="EMBL/GenBank/DDBJ databases">
        <title>Comparative genomics of hydrocarbon-degrading Desulfosarcina strains.</title>
        <authorList>
            <person name="Watanabe M."/>
            <person name="Kojima H."/>
            <person name="Fukui M."/>
        </authorList>
    </citation>
    <scope>NUCLEOTIDE SEQUENCE [LARGE SCALE GENOMIC DNA]</scope>
    <source>
        <strain evidence="3">oXyS1</strain>
    </source>
</reference>
<sequence length="134" mass="14508">MKRLIIVFLTVLIATSNLGIAVAKIEGASNDIETSESSGDNQKIEGEGFPDGFITGLISMIGYPMVFITSAIKMDFSLLRGYFIRNWVNHSGPFIFGNVLGLLIGWIIVVGIGAALNSNKGRTNKSSGRKKSRR</sequence>
<keyword evidence="1" id="KW-0472">Membrane</keyword>
<dbReference type="AlphaFoldDB" id="A0A5K8A3E7"/>
<dbReference type="Proteomes" id="UP000422108">
    <property type="component" value="Chromosome"/>
</dbReference>
<protein>
    <submittedName>
        <fullName evidence="2">Uncharacterized protein</fullName>
    </submittedName>
</protein>
<organism evidence="2 3">
    <name type="scientific">Desulfosarcina ovata subsp. ovata</name>
    <dbReference type="NCBI Taxonomy" id="2752305"/>
    <lineage>
        <taxon>Bacteria</taxon>
        <taxon>Pseudomonadati</taxon>
        <taxon>Thermodesulfobacteriota</taxon>
        <taxon>Desulfobacteria</taxon>
        <taxon>Desulfobacterales</taxon>
        <taxon>Desulfosarcinaceae</taxon>
        <taxon>Desulfosarcina</taxon>
    </lineage>
</organism>
<evidence type="ECO:0000313" key="3">
    <source>
        <dbReference type="Proteomes" id="UP000422108"/>
    </source>
</evidence>
<keyword evidence="1" id="KW-0812">Transmembrane</keyword>